<dbReference type="EMBL" id="JAAGLQ010000619">
    <property type="protein sequence ID" value="NEA19496.1"/>
    <property type="molecule type" value="Genomic_DNA"/>
</dbReference>
<evidence type="ECO:0000313" key="1">
    <source>
        <dbReference type="EMBL" id="NEA19041.1"/>
    </source>
</evidence>
<protein>
    <submittedName>
        <fullName evidence="1">Uncharacterized protein</fullName>
    </submittedName>
</protein>
<gene>
    <name evidence="1" type="ORF">G3I29_26785</name>
    <name evidence="2" type="ORF">G3I29_29305</name>
</gene>
<organism evidence="1 3">
    <name type="scientific">Streptomyces halstedii</name>
    <dbReference type="NCBI Taxonomy" id="1944"/>
    <lineage>
        <taxon>Bacteria</taxon>
        <taxon>Bacillati</taxon>
        <taxon>Actinomycetota</taxon>
        <taxon>Actinomycetes</taxon>
        <taxon>Kitasatosporales</taxon>
        <taxon>Streptomycetaceae</taxon>
        <taxon>Streptomyces</taxon>
    </lineage>
</organism>
<accession>A0A6N9U5B9</accession>
<evidence type="ECO:0000313" key="2">
    <source>
        <dbReference type="EMBL" id="NEA19496.1"/>
    </source>
</evidence>
<comment type="caution">
    <text evidence="1">The sequence shown here is derived from an EMBL/GenBank/DDBJ whole genome shotgun (WGS) entry which is preliminary data.</text>
</comment>
<sequence>MDQKHTSWRPGEIVPDSGIYECDCGAGHHWSTDVRGHRFPPLPSGCTGHTWSLRTQAHPDA</sequence>
<name>A0A6N9U5B9_STRHA</name>
<reference evidence="1 3" key="1">
    <citation type="submission" date="2020-01" db="EMBL/GenBank/DDBJ databases">
        <title>Insect and environment-associated Actinomycetes.</title>
        <authorList>
            <person name="Currrie C."/>
            <person name="Chevrette M."/>
            <person name="Carlson C."/>
            <person name="Stubbendieck R."/>
            <person name="Wendt-Pienkowski E."/>
        </authorList>
    </citation>
    <scope>NUCLEOTIDE SEQUENCE [LARGE SCALE GENOMIC DNA]</scope>
    <source>
        <strain evidence="1 3">SID11342</strain>
    </source>
</reference>
<evidence type="ECO:0000313" key="3">
    <source>
        <dbReference type="Proteomes" id="UP000471293"/>
    </source>
</evidence>
<dbReference type="Proteomes" id="UP000471293">
    <property type="component" value="Unassembled WGS sequence"/>
</dbReference>
<dbReference type="RefSeq" id="WP_164348259.1">
    <property type="nucleotide sequence ID" value="NZ_JAAGLQ010000572.1"/>
</dbReference>
<proteinExistence type="predicted"/>
<dbReference type="AlphaFoldDB" id="A0A6N9U5B9"/>
<dbReference type="EMBL" id="JAAGLQ010000572">
    <property type="protein sequence ID" value="NEA19041.1"/>
    <property type="molecule type" value="Genomic_DNA"/>
</dbReference>